<reference evidence="2 3" key="2">
    <citation type="journal article" date="2016" name="Genome Announc.">
        <title>Draft Genome Sequence of the N2-Fixing Cyanobacterium Nostoc piscinale CENA21, Isolated from the Brazilian Amazon Floodplain.</title>
        <authorList>
            <person name="Leao T."/>
            <person name="Guimaraes P.I."/>
            <person name="de Melo A.G."/>
            <person name="Ramos R.T."/>
            <person name="Leao P.N."/>
            <person name="Silva A."/>
            <person name="Fiore M.F."/>
            <person name="Schneider M.P."/>
        </authorList>
    </citation>
    <scope>NUCLEOTIDE SEQUENCE [LARGE SCALE GENOMIC DNA]</scope>
    <source>
        <strain evidence="2 3">CENA21</strain>
    </source>
</reference>
<keyword evidence="3" id="KW-1185">Reference proteome</keyword>
<dbReference type="PATRIC" id="fig|224013.5.peg.1440"/>
<dbReference type="OrthoDB" id="518161at2"/>
<dbReference type="NCBIfam" id="NF033528">
    <property type="entry name" value="lasso_cyano"/>
    <property type="match status" value="1"/>
</dbReference>
<protein>
    <submittedName>
        <fullName evidence="2">Rhizobiocin/RTX toxin and hemolysin-type calcium binding protein</fullName>
    </submittedName>
</protein>
<dbReference type="AlphaFoldDB" id="A0A0M4TUL5"/>
<accession>A0A0M4TUL5</accession>
<dbReference type="KEGG" id="npz:ACX27_05935"/>
<gene>
    <name evidence="2" type="ORF">ACX27_05935</name>
</gene>
<dbReference type="EMBL" id="CP012036">
    <property type="protein sequence ID" value="ALF52489.1"/>
    <property type="molecule type" value="Genomic_DNA"/>
</dbReference>
<proteinExistence type="predicted"/>
<dbReference type="NCBIfam" id="NF033521">
    <property type="entry name" value="lasso_leader_L3"/>
    <property type="match status" value="1"/>
</dbReference>
<sequence>MKKAYAAPQLTNYGSVQSVTNAFGRAGGRDTFLIGSNPTPVPGSTIGLSGSQNGVLIPNR</sequence>
<evidence type="ECO:0000313" key="2">
    <source>
        <dbReference type="EMBL" id="ALF52489.1"/>
    </source>
</evidence>
<feature type="region of interest" description="Disordered" evidence="1">
    <location>
        <begin position="38"/>
        <end position="60"/>
    </location>
</feature>
<name>A0A0M4TUL5_9NOSO</name>
<dbReference type="STRING" id="224013.ACX27_05935"/>
<evidence type="ECO:0000313" key="3">
    <source>
        <dbReference type="Proteomes" id="UP000062645"/>
    </source>
</evidence>
<reference evidence="3" key="1">
    <citation type="submission" date="2015-07" db="EMBL/GenBank/DDBJ databases">
        <title>Genome Of Nitrogen-Fixing Cyanobacterium Nostoc piscinale CENA21 From Solimoes/Amazon River Floodplain Sediments And Comparative Genomics To Uncover Biosynthetic Natural Products Potential.</title>
        <authorList>
            <person name="Leao T.F."/>
            <person name="Leao P.N."/>
            <person name="Guimaraes P.I."/>
            <person name="de Melo A.G.C."/>
            <person name="Ramos R.T.J."/>
            <person name="Silva A."/>
            <person name="Fiore M.F."/>
            <person name="Schneider M.P.C."/>
        </authorList>
    </citation>
    <scope>NUCLEOTIDE SEQUENCE [LARGE SCALE GENOMIC DNA]</scope>
    <source>
        <strain evidence="3">CENA21</strain>
    </source>
</reference>
<organism evidence="2 3">
    <name type="scientific">Nostoc piscinale CENA21</name>
    <dbReference type="NCBI Taxonomy" id="224013"/>
    <lineage>
        <taxon>Bacteria</taxon>
        <taxon>Bacillati</taxon>
        <taxon>Cyanobacteriota</taxon>
        <taxon>Cyanophyceae</taxon>
        <taxon>Nostocales</taxon>
        <taxon>Nostocaceae</taxon>
        <taxon>Nostoc</taxon>
    </lineage>
</organism>
<evidence type="ECO:0000256" key="1">
    <source>
        <dbReference type="SAM" id="MobiDB-lite"/>
    </source>
</evidence>
<dbReference type="Proteomes" id="UP000062645">
    <property type="component" value="Chromosome"/>
</dbReference>
<dbReference type="RefSeq" id="WP_062289676.1">
    <property type="nucleotide sequence ID" value="NZ_CP012036.1"/>
</dbReference>